<dbReference type="PANTHER" id="PTHR43166:SF9">
    <property type="entry name" value="GLUTAMATE_ASPARTATE IMPORT ATP-BINDING PROTEIN GLTL"/>
    <property type="match status" value="1"/>
</dbReference>
<evidence type="ECO:0000256" key="7">
    <source>
        <dbReference type="ARBA" id="ARBA00023136"/>
    </source>
</evidence>
<dbReference type="SMART" id="SM00382">
    <property type="entry name" value="AAA"/>
    <property type="match status" value="1"/>
</dbReference>
<dbReference type="InterPro" id="IPR003593">
    <property type="entry name" value="AAA+_ATPase"/>
</dbReference>
<dbReference type="InterPro" id="IPR003439">
    <property type="entry name" value="ABC_transporter-like_ATP-bd"/>
</dbReference>
<dbReference type="SUPFAM" id="SSF52540">
    <property type="entry name" value="P-loop containing nucleoside triphosphate hydrolases"/>
    <property type="match status" value="1"/>
</dbReference>
<dbReference type="PROSITE" id="PS50893">
    <property type="entry name" value="ABC_TRANSPORTER_2"/>
    <property type="match status" value="1"/>
</dbReference>
<keyword evidence="7" id="KW-0472">Membrane</keyword>
<dbReference type="GeneID" id="92769218"/>
<dbReference type="EMBL" id="CP120206">
    <property type="protein sequence ID" value="WET43066.1"/>
    <property type="molecule type" value="Genomic_DNA"/>
</dbReference>
<dbReference type="GO" id="GO:0005524">
    <property type="term" value="F:ATP binding"/>
    <property type="evidence" value="ECO:0007669"/>
    <property type="project" value="UniProtKB-KW"/>
</dbReference>
<keyword evidence="6 9" id="KW-0067">ATP-binding</keyword>
<comment type="subcellular location">
    <subcellularLocation>
        <location evidence="1">Cell membrane</location>
        <topology evidence="1">Peripheral membrane protein</topology>
    </subcellularLocation>
</comment>
<evidence type="ECO:0000313" key="10">
    <source>
        <dbReference type="Proteomes" id="UP001220238"/>
    </source>
</evidence>
<evidence type="ECO:0000256" key="1">
    <source>
        <dbReference type="ARBA" id="ARBA00004202"/>
    </source>
</evidence>
<organism evidence="9 10">
    <name type="scientific">Corynebacterium amycolatum</name>
    <dbReference type="NCBI Taxonomy" id="43765"/>
    <lineage>
        <taxon>Bacteria</taxon>
        <taxon>Bacillati</taxon>
        <taxon>Actinomycetota</taxon>
        <taxon>Actinomycetes</taxon>
        <taxon>Mycobacteriales</taxon>
        <taxon>Corynebacteriaceae</taxon>
        <taxon>Corynebacterium</taxon>
    </lineage>
</organism>
<keyword evidence="5" id="KW-0547">Nucleotide-binding</keyword>
<dbReference type="InterPro" id="IPR027417">
    <property type="entry name" value="P-loop_NTPase"/>
</dbReference>
<dbReference type="Pfam" id="PF00005">
    <property type="entry name" value="ABC_tran"/>
    <property type="match status" value="1"/>
</dbReference>
<dbReference type="GO" id="GO:0005886">
    <property type="term" value="C:plasma membrane"/>
    <property type="evidence" value="ECO:0007669"/>
    <property type="project" value="UniProtKB-SubCell"/>
</dbReference>
<dbReference type="Proteomes" id="UP001220238">
    <property type="component" value="Chromosome"/>
</dbReference>
<protein>
    <submittedName>
        <fullName evidence="9">ATP-binding cassette domain-containing protein</fullName>
    </submittedName>
</protein>
<dbReference type="PANTHER" id="PTHR43166">
    <property type="entry name" value="AMINO ACID IMPORT ATP-BINDING PROTEIN"/>
    <property type="match status" value="1"/>
</dbReference>
<evidence type="ECO:0000256" key="6">
    <source>
        <dbReference type="ARBA" id="ARBA00022840"/>
    </source>
</evidence>
<dbReference type="AlphaFoldDB" id="A0AB38XT19"/>
<accession>A0AB38XT19</accession>
<dbReference type="GO" id="GO:0016887">
    <property type="term" value="F:ATP hydrolysis activity"/>
    <property type="evidence" value="ECO:0007669"/>
    <property type="project" value="InterPro"/>
</dbReference>
<sequence>MKLIGKKGRMGDSAIVRLHDVDVSAGDLNVLHIDKLDVFPKDIIAVMGQSGSGKTSLLRTLSQQGLRTSFIMQDTLACLNPLVRCDRQVRILARNSGFDALEACGISREQAHRYPMELSGGQRQRVAIAAALAMKPSPSLLLADEPTSSLDPIATLEVVGALRKLHERTQTAIVIATHDERVARKIATRILYLESGTVQERVCA</sequence>
<proteinExistence type="inferred from homology"/>
<evidence type="ECO:0000256" key="3">
    <source>
        <dbReference type="ARBA" id="ARBA00022448"/>
    </source>
</evidence>
<evidence type="ECO:0000256" key="4">
    <source>
        <dbReference type="ARBA" id="ARBA00022475"/>
    </source>
</evidence>
<reference evidence="9" key="1">
    <citation type="submission" date="2023-03" db="EMBL/GenBank/DDBJ databases">
        <title>Corynebacterium amycolatum SB-1.</title>
        <authorList>
            <person name="Jo H."/>
        </authorList>
    </citation>
    <scope>NUCLEOTIDE SEQUENCE</scope>
    <source>
        <strain evidence="9">SB-1</strain>
    </source>
</reference>
<dbReference type="PROSITE" id="PS00211">
    <property type="entry name" value="ABC_TRANSPORTER_1"/>
    <property type="match status" value="1"/>
</dbReference>
<keyword evidence="4" id="KW-1003">Cell membrane</keyword>
<evidence type="ECO:0000256" key="5">
    <source>
        <dbReference type="ARBA" id="ARBA00022741"/>
    </source>
</evidence>
<dbReference type="InterPro" id="IPR017871">
    <property type="entry name" value="ABC_transporter-like_CS"/>
</dbReference>
<dbReference type="InterPro" id="IPR050086">
    <property type="entry name" value="MetN_ABC_transporter-like"/>
</dbReference>
<dbReference type="Gene3D" id="3.40.50.300">
    <property type="entry name" value="P-loop containing nucleotide triphosphate hydrolases"/>
    <property type="match status" value="2"/>
</dbReference>
<keyword evidence="3" id="KW-0813">Transport</keyword>
<evidence type="ECO:0000313" key="9">
    <source>
        <dbReference type="EMBL" id="WET43066.1"/>
    </source>
</evidence>
<gene>
    <name evidence="9" type="ORF">P2W56_06315</name>
</gene>
<evidence type="ECO:0000256" key="2">
    <source>
        <dbReference type="ARBA" id="ARBA00005417"/>
    </source>
</evidence>
<dbReference type="RefSeq" id="WP_224786641.1">
    <property type="nucleotide sequence ID" value="NZ_CP046975.1"/>
</dbReference>
<evidence type="ECO:0000259" key="8">
    <source>
        <dbReference type="PROSITE" id="PS50893"/>
    </source>
</evidence>
<comment type="similarity">
    <text evidence="2">Belongs to the ABC transporter superfamily.</text>
</comment>
<name>A0AB38XT19_CORAY</name>
<feature type="domain" description="ABC transporter" evidence="8">
    <location>
        <begin position="16"/>
        <end position="204"/>
    </location>
</feature>